<organism evidence="2 3">
    <name type="scientific">Camellia sinensis var. sinensis</name>
    <name type="common">China tea</name>
    <dbReference type="NCBI Taxonomy" id="542762"/>
    <lineage>
        <taxon>Eukaryota</taxon>
        <taxon>Viridiplantae</taxon>
        <taxon>Streptophyta</taxon>
        <taxon>Embryophyta</taxon>
        <taxon>Tracheophyta</taxon>
        <taxon>Spermatophyta</taxon>
        <taxon>Magnoliopsida</taxon>
        <taxon>eudicotyledons</taxon>
        <taxon>Gunneridae</taxon>
        <taxon>Pentapetalae</taxon>
        <taxon>asterids</taxon>
        <taxon>Ericales</taxon>
        <taxon>Theaceae</taxon>
        <taxon>Camellia</taxon>
    </lineage>
</organism>
<reference evidence="2 3" key="1">
    <citation type="journal article" date="2018" name="Proc. Natl. Acad. Sci. U.S.A.">
        <title>Draft genome sequence of Camellia sinensis var. sinensis provides insights into the evolution of the tea genome and tea quality.</title>
        <authorList>
            <person name="Wei C."/>
            <person name="Yang H."/>
            <person name="Wang S."/>
            <person name="Zhao J."/>
            <person name="Liu C."/>
            <person name="Gao L."/>
            <person name="Xia E."/>
            <person name="Lu Y."/>
            <person name="Tai Y."/>
            <person name="She G."/>
            <person name="Sun J."/>
            <person name="Cao H."/>
            <person name="Tong W."/>
            <person name="Gao Q."/>
            <person name="Li Y."/>
            <person name="Deng W."/>
            <person name="Jiang X."/>
            <person name="Wang W."/>
            <person name="Chen Q."/>
            <person name="Zhang S."/>
            <person name="Li H."/>
            <person name="Wu J."/>
            <person name="Wang P."/>
            <person name="Li P."/>
            <person name="Shi C."/>
            <person name="Zheng F."/>
            <person name="Jian J."/>
            <person name="Huang B."/>
            <person name="Shan D."/>
            <person name="Shi M."/>
            <person name="Fang C."/>
            <person name="Yue Y."/>
            <person name="Li F."/>
            <person name="Li D."/>
            <person name="Wei S."/>
            <person name="Han B."/>
            <person name="Jiang C."/>
            <person name="Yin Y."/>
            <person name="Xia T."/>
            <person name="Zhang Z."/>
            <person name="Bennetzen J.L."/>
            <person name="Zhao S."/>
            <person name="Wan X."/>
        </authorList>
    </citation>
    <scope>NUCLEOTIDE SEQUENCE [LARGE SCALE GENOMIC DNA]</scope>
    <source>
        <strain evidence="3">cv. Shuchazao</strain>
        <tissue evidence="2">Leaf</tissue>
    </source>
</reference>
<evidence type="ECO:0000313" key="2">
    <source>
        <dbReference type="EMBL" id="THG07694.1"/>
    </source>
</evidence>
<feature type="domain" description="FBD" evidence="1">
    <location>
        <begin position="130"/>
        <end position="193"/>
    </location>
</feature>
<dbReference type="InterPro" id="IPR006566">
    <property type="entry name" value="FBD"/>
</dbReference>
<name>A0A4S4DX72_CAMSN</name>
<gene>
    <name evidence="2" type="ORF">TEA_009643</name>
</gene>
<dbReference type="PANTHER" id="PTHR31900">
    <property type="entry name" value="F-BOX/RNI SUPERFAMILY PROTEIN-RELATED"/>
    <property type="match status" value="1"/>
</dbReference>
<dbReference type="PANTHER" id="PTHR31900:SF34">
    <property type="entry name" value="EMB|CAB62440.1-RELATED"/>
    <property type="match status" value="1"/>
</dbReference>
<comment type="caution">
    <text evidence="2">The sequence shown here is derived from an EMBL/GenBank/DDBJ whole genome shotgun (WGS) entry which is preliminary data.</text>
</comment>
<proteinExistence type="predicted"/>
<dbReference type="EMBL" id="SDRB02009831">
    <property type="protein sequence ID" value="THG07694.1"/>
    <property type="molecule type" value="Genomic_DNA"/>
</dbReference>
<dbReference type="SMART" id="SM00579">
    <property type="entry name" value="FBD"/>
    <property type="match status" value="1"/>
</dbReference>
<evidence type="ECO:0000259" key="1">
    <source>
        <dbReference type="SMART" id="SM00579"/>
    </source>
</evidence>
<accession>A0A4S4DX72</accession>
<sequence>MLEELSITAVMGPGKTVYNISSSALKTLYLSLCVKEYGDSEIVVIVDAPILDYLCIEDDCFVLGIANDKNWPVFPNLTHLGFDDVGCKSLPNLLNGVPNLCTMVFTKVPLLDSFEPSEQFYWFEPQGVPSCFRCTLKEITVSGIDGLQDERDLVKYFLENAIVLEKMTIGYRMLSMKEEAEFLRLLVRQLVLDLRFWFAGLMDFFPFTE</sequence>
<dbReference type="Proteomes" id="UP000306102">
    <property type="component" value="Unassembled WGS sequence"/>
</dbReference>
<protein>
    <recommendedName>
        <fullName evidence="1">FBD domain-containing protein</fullName>
    </recommendedName>
</protein>
<dbReference type="AlphaFoldDB" id="A0A4S4DX72"/>
<dbReference type="InterPro" id="IPR050232">
    <property type="entry name" value="FBL13/AtMIF1-like"/>
</dbReference>
<keyword evidence="3" id="KW-1185">Reference proteome</keyword>
<dbReference type="SUPFAM" id="SSF52047">
    <property type="entry name" value="RNI-like"/>
    <property type="match status" value="1"/>
</dbReference>
<evidence type="ECO:0000313" key="3">
    <source>
        <dbReference type="Proteomes" id="UP000306102"/>
    </source>
</evidence>
<dbReference type="Pfam" id="PF08387">
    <property type="entry name" value="FBD"/>
    <property type="match status" value="1"/>
</dbReference>